<evidence type="ECO:0000313" key="21">
    <source>
        <dbReference type="RefSeq" id="XP_010784268.1"/>
    </source>
</evidence>
<dbReference type="GO" id="GO:0007155">
    <property type="term" value="P:cell adhesion"/>
    <property type="evidence" value="ECO:0007669"/>
    <property type="project" value="UniProtKB-KW"/>
</dbReference>
<dbReference type="FunFam" id="2.60.40.10:FF:000052">
    <property type="entry name" value="Contactin 1"/>
    <property type="match status" value="1"/>
</dbReference>
<dbReference type="SMART" id="SM00060">
    <property type="entry name" value="FN3"/>
    <property type="match status" value="3"/>
</dbReference>
<keyword evidence="12" id="KW-1015">Disulfide bond</keyword>
<evidence type="ECO:0000256" key="14">
    <source>
        <dbReference type="ARBA" id="ARBA00023319"/>
    </source>
</evidence>
<dbReference type="InterPro" id="IPR003599">
    <property type="entry name" value="Ig_sub"/>
</dbReference>
<dbReference type="InterPro" id="IPR007110">
    <property type="entry name" value="Ig-like_dom"/>
</dbReference>
<dbReference type="InterPro" id="IPR029070">
    <property type="entry name" value="Chitinase_insertion_sf"/>
</dbReference>
<feature type="non-terminal residue" evidence="21">
    <location>
        <position position="1"/>
    </location>
</feature>
<comment type="similarity">
    <text evidence="3">Belongs to the glycosyl hydrolase 18 family. Chitinase class II subfamily.</text>
</comment>
<dbReference type="Pfam" id="PF01607">
    <property type="entry name" value="CBM_14"/>
    <property type="match status" value="1"/>
</dbReference>
<keyword evidence="8" id="KW-0677">Repeat</keyword>
<dbReference type="Pfam" id="PF00047">
    <property type="entry name" value="ig"/>
    <property type="match status" value="1"/>
</dbReference>
<evidence type="ECO:0000256" key="6">
    <source>
        <dbReference type="ARBA" id="ARBA00022669"/>
    </source>
</evidence>
<dbReference type="SUPFAM" id="SSF49265">
    <property type="entry name" value="Fibronectin type III"/>
    <property type="match status" value="2"/>
</dbReference>
<dbReference type="InterPro" id="IPR017853">
    <property type="entry name" value="GH"/>
</dbReference>
<feature type="domain" description="Fibronectin type-III" evidence="17">
    <location>
        <begin position="146"/>
        <end position="244"/>
    </location>
</feature>
<dbReference type="FunFam" id="2.60.40.10:FF:000035">
    <property type="entry name" value="Contactin 1"/>
    <property type="match status" value="1"/>
</dbReference>
<dbReference type="InterPro" id="IPR002557">
    <property type="entry name" value="Chitin-bd_dom"/>
</dbReference>
<evidence type="ECO:0000256" key="12">
    <source>
        <dbReference type="ARBA" id="ARBA00023157"/>
    </source>
</evidence>
<dbReference type="SMART" id="SM00636">
    <property type="entry name" value="Glyco_18"/>
    <property type="match status" value="1"/>
</dbReference>
<dbReference type="GO" id="GO:0006032">
    <property type="term" value="P:chitin catabolic process"/>
    <property type="evidence" value="ECO:0007669"/>
    <property type="project" value="UniProtKB-KW"/>
</dbReference>
<dbReference type="InterPro" id="IPR001223">
    <property type="entry name" value="Glyco_hydro18_cat"/>
</dbReference>
<dbReference type="SUPFAM" id="SSF51445">
    <property type="entry name" value="(Trans)glycosidases"/>
    <property type="match status" value="1"/>
</dbReference>
<keyword evidence="14" id="KW-0393">Immunoglobulin domain</keyword>
<keyword evidence="20" id="KW-1185">Reference proteome</keyword>
<feature type="domain" description="Fibronectin type-III" evidence="17">
    <location>
        <begin position="249"/>
        <end position="346"/>
    </location>
</feature>
<dbReference type="InterPro" id="IPR013151">
    <property type="entry name" value="Immunoglobulin_dom"/>
</dbReference>
<dbReference type="PROSITE" id="PS51910">
    <property type="entry name" value="GH18_2"/>
    <property type="match status" value="1"/>
</dbReference>
<dbReference type="PROSITE" id="PS50940">
    <property type="entry name" value="CHIT_BIND_II"/>
    <property type="match status" value="1"/>
</dbReference>
<dbReference type="SUPFAM" id="SSF57625">
    <property type="entry name" value="Invertebrate chitin-binding proteins"/>
    <property type="match status" value="1"/>
</dbReference>
<dbReference type="SUPFAM" id="SSF54556">
    <property type="entry name" value="Chitinase insertion domain"/>
    <property type="match status" value="1"/>
</dbReference>
<gene>
    <name evidence="21" type="primary">LOC104958236</name>
</gene>
<keyword evidence="15" id="KW-0624">Polysaccharide degradation</keyword>
<keyword evidence="13" id="KW-0325">Glycoprotein</keyword>
<dbReference type="Gene3D" id="2.60.40.10">
    <property type="entry name" value="Immunoglobulins"/>
    <property type="match status" value="5"/>
</dbReference>
<dbReference type="FunFam" id="3.10.50.10:FF:000001">
    <property type="entry name" value="Chitinase 3-like 1"/>
    <property type="match status" value="1"/>
</dbReference>
<feature type="domain" description="GH18" evidence="19">
    <location>
        <begin position="586"/>
        <end position="953"/>
    </location>
</feature>
<evidence type="ECO:0000259" key="19">
    <source>
        <dbReference type="PROSITE" id="PS51910"/>
    </source>
</evidence>
<comment type="catalytic activity">
    <reaction evidence="1">
        <text>Random endo-hydrolysis of N-acetyl-beta-D-glucosaminide (1-&gt;4)-beta-linkages in chitin and chitodextrins.</text>
        <dbReference type="EC" id="3.2.1.14"/>
    </reaction>
</comment>
<proteinExistence type="inferred from homology"/>
<accession>A0A6I9PBT4</accession>
<evidence type="ECO:0000256" key="2">
    <source>
        <dbReference type="ARBA" id="ARBA00004236"/>
    </source>
</evidence>
<evidence type="ECO:0000256" key="5">
    <source>
        <dbReference type="ARBA" id="ARBA00022475"/>
    </source>
</evidence>
<organism evidence="20 21">
    <name type="scientific">Notothenia coriiceps</name>
    <name type="common">black rockcod</name>
    <dbReference type="NCBI Taxonomy" id="8208"/>
    <lineage>
        <taxon>Eukaryota</taxon>
        <taxon>Metazoa</taxon>
        <taxon>Chordata</taxon>
        <taxon>Craniata</taxon>
        <taxon>Vertebrata</taxon>
        <taxon>Euteleostomi</taxon>
        <taxon>Actinopterygii</taxon>
        <taxon>Neopterygii</taxon>
        <taxon>Teleostei</taxon>
        <taxon>Neoteleostei</taxon>
        <taxon>Acanthomorphata</taxon>
        <taxon>Eupercaria</taxon>
        <taxon>Perciformes</taxon>
        <taxon>Notothenioidei</taxon>
        <taxon>Nototheniidae</taxon>
        <taxon>Notothenia</taxon>
    </lineage>
</organism>
<dbReference type="InterPro" id="IPR036508">
    <property type="entry name" value="Chitin-bd_dom_sf"/>
</dbReference>
<evidence type="ECO:0000313" key="20">
    <source>
        <dbReference type="Proteomes" id="UP000504611"/>
    </source>
</evidence>
<reference evidence="21" key="1">
    <citation type="submission" date="2025-08" db="UniProtKB">
        <authorList>
            <consortium name="RefSeq"/>
        </authorList>
    </citation>
    <scope>IDENTIFICATION</scope>
    <source>
        <tissue evidence="21">Muscle</tissue>
    </source>
</reference>
<evidence type="ECO:0000256" key="1">
    <source>
        <dbReference type="ARBA" id="ARBA00000822"/>
    </source>
</evidence>
<dbReference type="CDD" id="cd00063">
    <property type="entry name" value="FN3"/>
    <property type="match status" value="3"/>
</dbReference>
<evidence type="ECO:0000256" key="4">
    <source>
        <dbReference type="ARBA" id="ARBA00012729"/>
    </source>
</evidence>
<dbReference type="InterPro" id="IPR036179">
    <property type="entry name" value="Ig-like_dom_sf"/>
</dbReference>
<evidence type="ECO:0000256" key="15">
    <source>
        <dbReference type="ARBA" id="ARBA00023326"/>
    </source>
</evidence>
<dbReference type="RefSeq" id="XP_010784268.1">
    <property type="nucleotide sequence ID" value="XM_010785966.1"/>
</dbReference>
<dbReference type="PROSITE" id="PS50835">
    <property type="entry name" value="IG_LIKE"/>
    <property type="match status" value="1"/>
</dbReference>
<dbReference type="EC" id="3.2.1.14" evidence="4"/>
<evidence type="ECO:0000259" key="18">
    <source>
        <dbReference type="PROSITE" id="PS50940"/>
    </source>
</evidence>
<keyword evidence="11" id="KW-0472">Membrane</keyword>
<name>A0A6I9PBT4_9TELE</name>
<dbReference type="Proteomes" id="UP000504611">
    <property type="component" value="Unplaced"/>
</dbReference>
<keyword evidence="10" id="KW-0146">Chitin degradation</keyword>
<dbReference type="GO" id="GO:0008843">
    <property type="term" value="F:endochitinase activity"/>
    <property type="evidence" value="ECO:0007669"/>
    <property type="project" value="UniProtKB-EC"/>
</dbReference>
<evidence type="ECO:0000256" key="7">
    <source>
        <dbReference type="ARBA" id="ARBA00022729"/>
    </source>
</evidence>
<dbReference type="SMART" id="SM00408">
    <property type="entry name" value="IGc2"/>
    <property type="match status" value="1"/>
</dbReference>
<evidence type="ECO:0000256" key="3">
    <source>
        <dbReference type="ARBA" id="ARBA00009121"/>
    </source>
</evidence>
<dbReference type="FunFam" id="2.60.40.10:FF:000047">
    <property type="entry name" value="Contactin 1"/>
    <property type="match status" value="1"/>
</dbReference>
<dbReference type="GO" id="GO:0005886">
    <property type="term" value="C:plasma membrane"/>
    <property type="evidence" value="ECO:0007669"/>
    <property type="project" value="UniProtKB-SubCell"/>
</dbReference>
<dbReference type="KEGG" id="ncc:104958236"/>
<dbReference type="InterPro" id="IPR003961">
    <property type="entry name" value="FN3_dom"/>
</dbReference>
<keyword evidence="6" id="KW-0147">Chitin-binding</keyword>
<dbReference type="SUPFAM" id="SSF48726">
    <property type="entry name" value="Immunoglobulin"/>
    <property type="match status" value="2"/>
</dbReference>
<evidence type="ECO:0000259" key="17">
    <source>
        <dbReference type="PROSITE" id="PS50853"/>
    </source>
</evidence>
<keyword evidence="7" id="KW-0732">Signal</keyword>
<dbReference type="Gene3D" id="3.20.20.80">
    <property type="entry name" value="Glycosidases"/>
    <property type="match status" value="2"/>
</dbReference>
<dbReference type="PROSITE" id="PS50853">
    <property type="entry name" value="FN3"/>
    <property type="match status" value="2"/>
</dbReference>
<evidence type="ECO:0000256" key="9">
    <source>
        <dbReference type="ARBA" id="ARBA00022889"/>
    </source>
</evidence>
<dbReference type="AlphaFoldDB" id="A0A6I9PBT4"/>
<protein>
    <recommendedName>
        <fullName evidence="4">chitinase</fullName>
        <ecNumber evidence="4">3.2.1.14</ecNumber>
    </recommendedName>
</protein>
<dbReference type="GO" id="GO:0000272">
    <property type="term" value="P:polysaccharide catabolic process"/>
    <property type="evidence" value="ECO:0007669"/>
    <property type="project" value="UniProtKB-KW"/>
</dbReference>
<dbReference type="PANTHER" id="PTHR11177:SF332">
    <property type="entry name" value="CHITINASE"/>
    <property type="match status" value="1"/>
</dbReference>
<feature type="domain" description="Ig-like" evidence="16">
    <location>
        <begin position="45"/>
        <end position="139"/>
    </location>
</feature>
<dbReference type="FunFam" id="2.60.40.10:FF:000054">
    <property type="entry name" value="Contactin 1"/>
    <property type="match status" value="1"/>
</dbReference>
<dbReference type="FunFam" id="3.20.20.80:FF:000220">
    <property type="entry name" value="Chitotriosidase-1"/>
    <property type="match status" value="1"/>
</dbReference>
<keyword evidence="9" id="KW-0130">Cell adhesion</keyword>
<dbReference type="InterPro" id="IPR011583">
    <property type="entry name" value="Chitinase_II/V-like_cat"/>
</dbReference>
<comment type="subcellular location">
    <subcellularLocation>
        <location evidence="2">Cell membrane</location>
    </subcellularLocation>
</comment>
<evidence type="ECO:0000256" key="8">
    <source>
        <dbReference type="ARBA" id="ARBA00022737"/>
    </source>
</evidence>
<dbReference type="InterPro" id="IPR003598">
    <property type="entry name" value="Ig_sub2"/>
</dbReference>
<evidence type="ECO:0000256" key="11">
    <source>
        <dbReference type="ARBA" id="ARBA00023136"/>
    </source>
</evidence>
<dbReference type="Pfam" id="PF00704">
    <property type="entry name" value="Glyco_hydro_18"/>
    <property type="match status" value="1"/>
</dbReference>
<dbReference type="InterPro" id="IPR050314">
    <property type="entry name" value="Glycosyl_Hydrlase_18"/>
</dbReference>
<dbReference type="GO" id="GO:0005576">
    <property type="term" value="C:extracellular region"/>
    <property type="evidence" value="ECO:0007669"/>
    <property type="project" value="InterPro"/>
</dbReference>
<evidence type="ECO:0000256" key="13">
    <source>
        <dbReference type="ARBA" id="ARBA00023180"/>
    </source>
</evidence>
<keyword evidence="15" id="KW-0119">Carbohydrate metabolism</keyword>
<feature type="domain" description="Chitin-binding type-2" evidence="18">
    <location>
        <begin position="970"/>
        <end position="1019"/>
    </location>
</feature>
<dbReference type="OrthoDB" id="76388at2759"/>
<evidence type="ECO:0000256" key="10">
    <source>
        <dbReference type="ARBA" id="ARBA00023024"/>
    </source>
</evidence>
<evidence type="ECO:0000259" key="16">
    <source>
        <dbReference type="PROSITE" id="PS50835"/>
    </source>
</evidence>
<sequence>VTVTPDGILWIHNISRADEGKYTCFAENYLGKANSTGHLSVRDATKITLAPSNADINQGDNVTLQCHASHDPTMDLTFTWALNGGLLDLEDSAGPYSRVEGKENIGDLLIVNTQLSQAGMYACTSQTVVDSASAAAKLVVRAPPGPPGGLLVKNVAEASVELRWSRGYDNHSPIGKYIIMGRSSLSSEWKKMRTDPVNIEGNAESARVIGLMAWMDYEFKVIASNILGSGEASVPSHTIRTQQTAPTVAPSGLGGGGGDRSELIVTWTPMAREYQNGDGFGYILEFRRKEKAAWTAVRVPHVESSGYVYYNDSLTPYTPFEVKVKAYNRRGEGPFSQIAVVNSAEEGEPILIPLLHSPLQHNVFLLSNDNIYAGTWGHKMAPRDAAKMPFAYRRNCGGVITAQCPTQGRKVVGPGARVVRIIGGSSYRWAHPRLARLPSGGSLRPRVSVESRVRQLQPTLAPNRRPGNVSWKTDSSSVTLRWDHVKAMHNESAVLGYKVLYKHEGQTSLKVLDQSKTSVNLPLSEDDGGYLVLEIRSWGEGGDGPAHEIIVSRDSGLLLQKNTDWIEMRLLTALGVLLILHTATSSRLVCHMTNWAQYRPSSGKFTSDNIDPFLCTHVIYALSTINSFNQITPIEWNDEQQFTGLNRLKNVNPVLKTLLSVGGTVNGISPFIAMVAKIESRATFIKSVISYLRTNNFDGLNLAWEYPGHHGSQEQDKERFTLLVTELAKAFEDDARENRKTPLLLTANVAAFRPTIDRAYEVQKIAPHLDFINVMTYDYHGHWEAATGHNSPLYGSSMDSGTHIHHNINASISHWLVNGAPAEKLLLGFPTYGRTYRLSTGATGLGAPSNGPADAGPYTRTAGFWSSYEVCAFTSGANVEWISEQQVPYATYGSAWLGYDDKRSFSSKVQYMTAKNLGGAHVWTLDMDDFSGSFCSDGAYPLINHLRVSMGFPSKPTTTPAPATTRDPIAEFCRGRPDGLYENPTNEKTYFQCFLGNTYLHHCQAGLIYWDSCKCCSYP</sequence>
<dbReference type="CDD" id="cd02872">
    <property type="entry name" value="GH18_chitolectin_chitotriosidase"/>
    <property type="match status" value="1"/>
</dbReference>
<dbReference type="PANTHER" id="PTHR11177">
    <property type="entry name" value="CHITINASE"/>
    <property type="match status" value="1"/>
</dbReference>
<dbReference type="Pfam" id="PF00041">
    <property type="entry name" value="fn3"/>
    <property type="match status" value="2"/>
</dbReference>
<dbReference type="GO" id="GO:0008061">
    <property type="term" value="F:chitin binding"/>
    <property type="evidence" value="ECO:0007669"/>
    <property type="project" value="UniProtKB-KW"/>
</dbReference>
<dbReference type="GeneID" id="104958236"/>
<keyword evidence="5" id="KW-1003">Cell membrane</keyword>
<dbReference type="SMART" id="SM00409">
    <property type="entry name" value="IG"/>
    <property type="match status" value="1"/>
</dbReference>
<dbReference type="InterPro" id="IPR013783">
    <property type="entry name" value="Ig-like_fold"/>
</dbReference>
<dbReference type="InterPro" id="IPR036116">
    <property type="entry name" value="FN3_sf"/>
</dbReference>